<keyword evidence="2" id="KW-1185">Reference proteome</keyword>
<protein>
    <submittedName>
        <fullName evidence="1">GapA-binding peptide SR1P</fullName>
    </submittedName>
</protein>
<dbReference type="Proteomes" id="UP000547209">
    <property type="component" value="Unassembled WGS sequence"/>
</dbReference>
<dbReference type="RefSeq" id="WP_185142780.1">
    <property type="nucleotide sequence ID" value="NZ_JACJVP010000019.1"/>
</dbReference>
<comment type="caution">
    <text evidence="1">The sequence shown here is derived from an EMBL/GenBank/DDBJ whole genome shotgun (WGS) entry which is preliminary data.</text>
</comment>
<evidence type="ECO:0000313" key="2">
    <source>
        <dbReference type="Proteomes" id="UP000547209"/>
    </source>
</evidence>
<proteinExistence type="predicted"/>
<accession>A0A7X0RRW9</accession>
<dbReference type="AlphaFoldDB" id="A0A7X0RRW9"/>
<name>A0A7X0RRW9_9BACL</name>
<dbReference type="EMBL" id="JACJVP010000019">
    <property type="protein sequence ID" value="MBB6671295.1"/>
    <property type="molecule type" value="Genomic_DNA"/>
</dbReference>
<sequence>MDRATGLTDSVQADQQELGVVICMNCNEVLFTLPTNGYKKIYGICPDNSCADRKDKSGE</sequence>
<organism evidence="1 2">
    <name type="scientific">Cohnella nanjingensis</name>
    <dbReference type="NCBI Taxonomy" id="1387779"/>
    <lineage>
        <taxon>Bacteria</taxon>
        <taxon>Bacillati</taxon>
        <taxon>Bacillota</taxon>
        <taxon>Bacilli</taxon>
        <taxon>Bacillales</taxon>
        <taxon>Paenibacillaceae</taxon>
        <taxon>Cohnella</taxon>
    </lineage>
</organism>
<reference evidence="1 2" key="1">
    <citation type="submission" date="2020-08" db="EMBL/GenBank/DDBJ databases">
        <title>Cohnella phylogeny.</title>
        <authorList>
            <person name="Dunlap C."/>
        </authorList>
    </citation>
    <scope>NUCLEOTIDE SEQUENCE [LARGE SCALE GENOMIC DNA]</scope>
    <source>
        <strain evidence="1 2">DSM 28246</strain>
    </source>
</reference>
<evidence type="ECO:0000313" key="1">
    <source>
        <dbReference type="EMBL" id="MBB6671295.1"/>
    </source>
</evidence>
<gene>
    <name evidence="1" type="ORF">H7C19_11460</name>
</gene>